<name>A0A0F9BQA5_9ZZZZ</name>
<dbReference type="AlphaFoldDB" id="A0A0F9BQA5"/>
<evidence type="ECO:0000256" key="1">
    <source>
        <dbReference type="SAM" id="MobiDB-lite"/>
    </source>
</evidence>
<reference evidence="2" key="1">
    <citation type="journal article" date="2015" name="Nature">
        <title>Complex archaea that bridge the gap between prokaryotes and eukaryotes.</title>
        <authorList>
            <person name="Spang A."/>
            <person name="Saw J.H."/>
            <person name="Jorgensen S.L."/>
            <person name="Zaremba-Niedzwiedzka K."/>
            <person name="Martijn J."/>
            <person name="Lind A.E."/>
            <person name="van Eijk R."/>
            <person name="Schleper C."/>
            <person name="Guy L."/>
            <person name="Ettema T.J."/>
        </authorList>
    </citation>
    <scope>NUCLEOTIDE SEQUENCE</scope>
</reference>
<organism evidence="2">
    <name type="scientific">marine sediment metagenome</name>
    <dbReference type="NCBI Taxonomy" id="412755"/>
    <lineage>
        <taxon>unclassified sequences</taxon>
        <taxon>metagenomes</taxon>
        <taxon>ecological metagenomes</taxon>
    </lineage>
</organism>
<protein>
    <submittedName>
        <fullName evidence="2">Uncharacterized protein</fullName>
    </submittedName>
</protein>
<evidence type="ECO:0000313" key="2">
    <source>
        <dbReference type="EMBL" id="KKL16022.1"/>
    </source>
</evidence>
<dbReference type="EMBL" id="LAZR01039828">
    <property type="protein sequence ID" value="KKL16022.1"/>
    <property type="molecule type" value="Genomic_DNA"/>
</dbReference>
<proteinExistence type="predicted"/>
<gene>
    <name evidence="2" type="ORF">LCGC14_2499750</name>
</gene>
<comment type="caution">
    <text evidence="2">The sequence shown here is derived from an EMBL/GenBank/DDBJ whole genome shotgun (WGS) entry which is preliminary data.</text>
</comment>
<feature type="region of interest" description="Disordered" evidence="1">
    <location>
        <begin position="47"/>
        <end position="80"/>
    </location>
</feature>
<accession>A0A0F9BQA5</accession>
<sequence>MLVQAVNHALMVLSWFENLPKDDVPPRNLWWSGDMLDDWFEEVERRRKKKSSGKKSTYEAADEVPSMGNQLVDDEQRIPR</sequence>